<protein>
    <recommendedName>
        <fullName evidence="3">AbiEi antitoxin C-terminal domain-containing protein</fullName>
    </recommendedName>
</protein>
<comment type="caution">
    <text evidence="1">The sequence shown here is derived from an EMBL/GenBank/DDBJ whole genome shotgun (WGS) entry which is preliminary data.</text>
</comment>
<proteinExistence type="predicted"/>
<dbReference type="RefSeq" id="WP_103465572.1">
    <property type="nucleotide sequence ID" value="NZ_PPXC01000006.1"/>
</dbReference>
<accession>A0A2S3ZWL9</accession>
<keyword evidence="2" id="KW-1185">Reference proteome</keyword>
<evidence type="ECO:0008006" key="3">
    <source>
        <dbReference type="Google" id="ProtNLM"/>
    </source>
</evidence>
<evidence type="ECO:0000313" key="2">
    <source>
        <dbReference type="Proteomes" id="UP000237061"/>
    </source>
</evidence>
<gene>
    <name evidence="1" type="ORF">CVS27_09970</name>
</gene>
<dbReference type="AlphaFoldDB" id="A0A2S3ZWL9"/>
<evidence type="ECO:0000313" key="1">
    <source>
        <dbReference type="EMBL" id="POH73676.1"/>
    </source>
</evidence>
<organism evidence="1 2">
    <name type="scientific">Arthrobacter glacialis</name>
    <dbReference type="NCBI Taxonomy" id="1664"/>
    <lineage>
        <taxon>Bacteria</taxon>
        <taxon>Bacillati</taxon>
        <taxon>Actinomycetota</taxon>
        <taxon>Actinomycetes</taxon>
        <taxon>Micrococcales</taxon>
        <taxon>Micrococcaceae</taxon>
        <taxon>Arthrobacter</taxon>
    </lineage>
</organism>
<sequence>MIESSNSFGAPLVPGDMFILAELHAMKLDGVLVPVVGNAFRPRKVAETAALRAGALRLSIPAALERRAVLGQLAAAWIYGCAPPPLVISLLVDNDGNTAFLPAHSGCTLRQVHLDTVDVQSVGGTLVTSPLRTAMDVARSAPEGTARAILAAMAGQAALACTLAGLQEALATATHVPGKLRAQRLVQTMLDAGQQP</sequence>
<dbReference type="EMBL" id="PPXC01000006">
    <property type="protein sequence ID" value="POH73676.1"/>
    <property type="molecule type" value="Genomic_DNA"/>
</dbReference>
<reference evidence="1 2" key="1">
    <citation type="submission" date="2018-01" db="EMBL/GenBank/DDBJ databases">
        <title>Arthrobacter sp. nov., from glaciers in China.</title>
        <authorList>
            <person name="Liu Q."/>
            <person name="Xin Y.-H."/>
        </authorList>
    </citation>
    <scope>NUCLEOTIDE SEQUENCE [LARGE SCALE GENOMIC DNA]</scope>
    <source>
        <strain evidence="1 2">HLT2-12-2</strain>
    </source>
</reference>
<name>A0A2S3ZWL9_ARTGL</name>
<dbReference type="Proteomes" id="UP000237061">
    <property type="component" value="Unassembled WGS sequence"/>
</dbReference>